<gene>
    <name evidence="12" type="ORF">ETU09_02320</name>
</gene>
<dbReference type="Pfam" id="PF00593">
    <property type="entry name" value="TonB_dep_Rec_b-barrel"/>
    <property type="match status" value="1"/>
</dbReference>
<dbReference type="Gene3D" id="2.170.130.10">
    <property type="entry name" value="TonB-dependent receptor, plug domain"/>
    <property type="match status" value="1"/>
</dbReference>
<dbReference type="InterPro" id="IPR008969">
    <property type="entry name" value="CarboxyPept-like_regulatory"/>
</dbReference>
<keyword evidence="2 8" id="KW-0813">Transport</keyword>
<dbReference type="RefSeq" id="WP_146261525.1">
    <property type="nucleotide sequence ID" value="NZ_SELG01000029.1"/>
</dbReference>
<comment type="caution">
    <text evidence="12">The sequence shown here is derived from an EMBL/GenBank/DDBJ whole genome shotgun (WGS) entry which is preliminary data.</text>
</comment>
<comment type="similarity">
    <text evidence="8 9">Belongs to the TonB-dependent receptor family.</text>
</comment>
<dbReference type="InterPro" id="IPR000531">
    <property type="entry name" value="Beta-barrel_TonB"/>
</dbReference>
<evidence type="ECO:0000259" key="10">
    <source>
        <dbReference type="Pfam" id="PF00593"/>
    </source>
</evidence>
<dbReference type="NCBIfam" id="TIGR04057">
    <property type="entry name" value="SusC_RagA_signa"/>
    <property type="match status" value="1"/>
</dbReference>
<evidence type="ECO:0000256" key="1">
    <source>
        <dbReference type="ARBA" id="ARBA00004571"/>
    </source>
</evidence>
<dbReference type="EMBL" id="SELH01000013">
    <property type="protein sequence ID" value="TWP29835.1"/>
    <property type="molecule type" value="Genomic_DNA"/>
</dbReference>
<organism evidence="12 13">
    <name type="scientific">Apibacter muscae</name>
    <dbReference type="NCBI Taxonomy" id="2509004"/>
    <lineage>
        <taxon>Bacteria</taxon>
        <taxon>Pseudomonadati</taxon>
        <taxon>Bacteroidota</taxon>
        <taxon>Flavobacteriia</taxon>
        <taxon>Flavobacteriales</taxon>
        <taxon>Weeksellaceae</taxon>
        <taxon>Apibacter</taxon>
    </lineage>
</organism>
<evidence type="ECO:0000256" key="3">
    <source>
        <dbReference type="ARBA" id="ARBA00022452"/>
    </source>
</evidence>
<evidence type="ECO:0000256" key="8">
    <source>
        <dbReference type="PROSITE-ProRule" id="PRU01360"/>
    </source>
</evidence>
<sequence length="1056" mass="119587">MIKAYNKIILVLCLLLYQSVFGQIKGIIKWEDDSFAKNVEVELLNKNQITQTDNHGYFSFTNSDKGDTLVIARGIKQIILQETDTLINISLERTKLDKIVVLGFINTPYKGAYSIIRDNELESMPQASIDDKLGVIPGVSYSGSGGQPGSATSVIIRGVSSFTGSSNPLYVIDGVPIGKGLDSSSLLDSYSSFSPISNLNPNSIESIVVLKDIAAASMYGAAGANGVILIKTKKGKYNQKTKFNFISEIGFQDIAFDKHQWMNSEQYMDWGAMVYAGKEYIGGRTDAFLNLASYKQQFIENMKKNGWDGETSTNWMKEVQRNKSVVKQYSLNITGGEKNFLFYLGGSYYNNEPLVKGSTFQRYSFNLGLGYRLTEKINLNFNGSITNLNTHTYTQGGSFSSPWSSSWTLLPIYPVYNPDGSFNIQNLGGNQWYNPVELLNSDYLEGDNTTWRSSMSVMYKLNKEIKITSDFGMQYQNLLEKSWWNQNSGNGKSRNGLFQQNKNRVIDYSWTNFMNYKKYLFDKHDLSVDLGISFEEHKRDDQYTSKFDYPEYSKPNLSNGTNILQSLGSDETWRQISYIGRINYTIDKKYTFIAGIRRDGNSTFGKNNKWGNFWDTGFVWNLSNENFINVEKTKINDLKLRLNYGIAGNTPMTEWGKLYYYKTLLKAESYGSGESALYFQSAGNDNLKWEESHQLGIGLYFGIFNNKITGSFDYYNKKTNDLISIVPLPYTVGGANAYYANVGSIRNRGFELVLKSEVINKNKLIWNIEASASYNKSKILRLNIETSDGINLEGYSKALKVGKQAGEYYTWTWAGVDSNTGYGMWYVNDIELETRFKEGKLTASEQAFVNDGKLYYDSKGKLVTTDKSIAKKEFQGSTALPIWQASLYNQLSYKGFTFSILLTGSFDYKVMDAFTNVWMSDGAYAGNRNQESDLLDSWTPQNPNAENPLQIGDLTSTNSMSSRFLRRADHIRLKEVKLSYTFTQNIIKTIGVESITLFIRGTNLFTWAFDKKLKSDPDIYSTGALNEGYPDFYGRGYYDFTSPIMKIYSFGISVNF</sequence>
<evidence type="ECO:0000313" key="13">
    <source>
        <dbReference type="Proteomes" id="UP000319499"/>
    </source>
</evidence>
<dbReference type="InterPro" id="IPR023996">
    <property type="entry name" value="TonB-dep_OMP_SusC/RagA"/>
</dbReference>
<keyword evidence="5 9" id="KW-0798">TonB box</keyword>
<keyword evidence="13" id="KW-1185">Reference proteome</keyword>
<keyword evidence="4 8" id="KW-0812">Transmembrane</keyword>
<dbReference type="Proteomes" id="UP000319499">
    <property type="component" value="Unassembled WGS sequence"/>
</dbReference>
<dbReference type="InterPro" id="IPR037066">
    <property type="entry name" value="Plug_dom_sf"/>
</dbReference>
<feature type="domain" description="TonB-dependent receptor plug" evidence="11">
    <location>
        <begin position="111"/>
        <end position="227"/>
    </location>
</feature>
<evidence type="ECO:0000256" key="4">
    <source>
        <dbReference type="ARBA" id="ARBA00022692"/>
    </source>
</evidence>
<dbReference type="OrthoDB" id="9768177at2"/>
<dbReference type="Pfam" id="PF07715">
    <property type="entry name" value="Plug"/>
    <property type="match status" value="1"/>
</dbReference>
<keyword evidence="7 8" id="KW-0998">Cell outer membrane</keyword>
<accession>A0A563DI09</accession>
<evidence type="ECO:0000256" key="9">
    <source>
        <dbReference type="RuleBase" id="RU003357"/>
    </source>
</evidence>
<dbReference type="PROSITE" id="PS52016">
    <property type="entry name" value="TONB_DEPENDENT_REC_3"/>
    <property type="match status" value="1"/>
</dbReference>
<keyword evidence="6 8" id="KW-0472">Membrane</keyword>
<evidence type="ECO:0000256" key="2">
    <source>
        <dbReference type="ARBA" id="ARBA00022448"/>
    </source>
</evidence>
<dbReference type="NCBIfam" id="TIGR04056">
    <property type="entry name" value="OMP_RagA_SusC"/>
    <property type="match status" value="1"/>
</dbReference>
<reference evidence="12 13" key="1">
    <citation type="submission" date="2019-02" db="EMBL/GenBank/DDBJ databases">
        <title>Apibacter muscae sp. nov.: a novel member of the house fly microbiota.</title>
        <authorList>
            <person name="Park R."/>
        </authorList>
    </citation>
    <scope>NUCLEOTIDE SEQUENCE [LARGE SCALE GENOMIC DNA]</scope>
    <source>
        <strain evidence="12 13">AL1</strain>
    </source>
</reference>
<protein>
    <submittedName>
        <fullName evidence="12">SusC/RagA family TonB-linked outer membrane protein</fullName>
    </submittedName>
</protein>
<dbReference type="Gene3D" id="2.40.170.20">
    <property type="entry name" value="TonB-dependent receptor, beta-barrel domain"/>
    <property type="match status" value="1"/>
</dbReference>
<dbReference type="InterPro" id="IPR036942">
    <property type="entry name" value="Beta-barrel_TonB_sf"/>
</dbReference>
<evidence type="ECO:0000259" key="11">
    <source>
        <dbReference type="Pfam" id="PF07715"/>
    </source>
</evidence>
<dbReference type="SUPFAM" id="SSF49464">
    <property type="entry name" value="Carboxypeptidase regulatory domain-like"/>
    <property type="match status" value="1"/>
</dbReference>
<dbReference type="AlphaFoldDB" id="A0A563DI09"/>
<evidence type="ECO:0000256" key="5">
    <source>
        <dbReference type="ARBA" id="ARBA00023077"/>
    </source>
</evidence>
<proteinExistence type="inferred from homology"/>
<dbReference type="InterPro" id="IPR039426">
    <property type="entry name" value="TonB-dep_rcpt-like"/>
</dbReference>
<name>A0A563DI09_9FLAO</name>
<keyword evidence="3 8" id="KW-1134">Transmembrane beta strand</keyword>
<evidence type="ECO:0000256" key="6">
    <source>
        <dbReference type="ARBA" id="ARBA00023136"/>
    </source>
</evidence>
<feature type="domain" description="TonB-dependent receptor-like beta-barrel" evidence="10">
    <location>
        <begin position="384"/>
        <end position="804"/>
    </location>
</feature>
<dbReference type="SUPFAM" id="SSF56935">
    <property type="entry name" value="Porins"/>
    <property type="match status" value="1"/>
</dbReference>
<evidence type="ECO:0000256" key="7">
    <source>
        <dbReference type="ARBA" id="ARBA00023237"/>
    </source>
</evidence>
<dbReference type="InterPro" id="IPR012910">
    <property type="entry name" value="Plug_dom"/>
</dbReference>
<comment type="subcellular location">
    <subcellularLocation>
        <location evidence="1 8">Cell outer membrane</location>
        <topology evidence="1 8">Multi-pass membrane protein</topology>
    </subcellularLocation>
</comment>
<dbReference type="GO" id="GO:0009279">
    <property type="term" value="C:cell outer membrane"/>
    <property type="evidence" value="ECO:0007669"/>
    <property type="project" value="UniProtKB-SubCell"/>
</dbReference>
<evidence type="ECO:0000313" key="12">
    <source>
        <dbReference type="EMBL" id="TWP29835.1"/>
    </source>
</evidence>
<dbReference type="InterPro" id="IPR023997">
    <property type="entry name" value="TonB-dep_OMP_SusC/RagA_CS"/>
</dbReference>